<proteinExistence type="predicted"/>
<dbReference type="Gene3D" id="2.60.40.60">
    <property type="entry name" value="Cadherins"/>
    <property type="match status" value="1"/>
</dbReference>
<dbReference type="PROSITE" id="PS50268">
    <property type="entry name" value="CADHERIN_2"/>
    <property type="match status" value="1"/>
</dbReference>
<dbReference type="Gene3D" id="2.60.40.2700">
    <property type="match status" value="1"/>
</dbReference>
<evidence type="ECO:0000259" key="1">
    <source>
        <dbReference type="PROSITE" id="PS50268"/>
    </source>
</evidence>
<keyword evidence="3" id="KW-1185">Reference proteome</keyword>
<dbReference type="GO" id="GO:0005509">
    <property type="term" value="F:calcium ion binding"/>
    <property type="evidence" value="ECO:0007669"/>
    <property type="project" value="InterPro"/>
</dbReference>
<feature type="non-terminal residue" evidence="2">
    <location>
        <position position="1180"/>
    </location>
</feature>
<organism evidence="2 3">
    <name type="scientific">Prosthecochloris vibrioformis</name>
    <name type="common">Chlorobium vibrioforme</name>
    <dbReference type="NCBI Taxonomy" id="1098"/>
    <lineage>
        <taxon>Bacteria</taxon>
        <taxon>Pseudomonadati</taxon>
        <taxon>Chlorobiota</taxon>
        <taxon>Chlorobiia</taxon>
        <taxon>Chlorobiales</taxon>
        <taxon>Chlorobiaceae</taxon>
        <taxon>Prosthecochloris</taxon>
    </lineage>
</organism>
<comment type="caution">
    <text evidence="2">The sequence shown here is derived from an EMBL/GenBank/DDBJ whole genome shotgun (WGS) entry which is preliminary data.</text>
</comment>
<evidence type="ECO:0000313" key="3">
    <source>
        <dbReference type="Proteomes" id="UP000309544"/>
    </source>
</evidence>
<feature type="domain" description="Cadherin" evidence="1">
    <location>
        <begin position="1027"/>
        <end position="1129"/>
    </location>
</feature>
<protein>
    <submittedName>
        <fullName evidence="2">DUF4347 domain-containing protein</fullName>
    </submittedName>
</protein>
<evidence type="ECO:0000313" key="2">
    <source>
        <dbReference type="EMBL" id="TNJ36391.1"/>
    </source>
</evidence>
<dbReference type="InterPro" id="IPR002126">
    <property type="entry name" value="Cadherin-like_dom"/>
</dbReference>
<dbReference type="GO" id="GO:0016020">
    <property type="term" value="C:membrane"/>
    <property type="evidence" value="ECO:0007669"/>
    <property type="project" value="InterPro"/>
</dbReference>
<sequence length="1180" mass="125710">MTPVYHMPNSADISEKKQVSHLILVDSEVRDADLLTTSLPAGYAVCPLAQGDDGIAHLQTLMNNAPESIHVLAHGRSGAVRLGGRWLQLDDFVSAWQNAAGTAGQVSLHFWSCMTGAGSAGKAFVQELSHKIGGVVTAFSGLVGAKVLGGSWVPDVCSSDASPVTAPFVARGSYAFTLTEETAESAIELRKLVMDGQIAIQVWLNPGVAIDTFDLEFAYNTDGGSYTGYESGISDWAMIGNEESAGTLLYAGYSSQVATIEGASDILLGTLYFTPVDGAQSFVIELTDNSSLDNSTRESDSTSVPLGDLPMLDFELGDSAVTFALIPDSQDNDDVLASFTISDQETGYLYGDEATGAIERLEVIETWTDEQDQQHSDRDTYVIEVAGDGVTFLARQIVQIEIGEWDSVNNRPVSLGVGDDDAQVAISWQDNTDGVVGTMSFTDNEDGENLSVTIELINSGNSTDIEPDIAVVYVSGVKQATYSLTGWTTEDGSNPSSLAVTAIESLDPEEVFSGILEYENGDDNLPTGVVVPNFGDEGDQDFRIDFDGSPAGSAEEGEQFFDFSYDDPELSNDYSYIVSVVDTEDGVVTALYDSDDDGVPDRFVDVANDNDSGTIEFAEDGTVTVTVTDGDSSNLTGRLAFSSDGAVVGMYLTEAEGSSDDTLDFNTTGTVDGAPQEGERYYVFADGEGDAAVLFEDATLRATLAADEDGDPTTYSVNWEWLDKDGNVTEDESGTWTFEDKDGQAGYESWTMVSSDDDGGALVADGDDEDTLPDGFYVKDDEGNQVAVDFTWQDRDEGGVVATFTSDEVLGNDGNPITFNGSLIDSDNNEDPDRISGTWDDDTFEGVFSVLDTNSDGIPDTYQVVFSNIRTGRVQLDSNGDPAGVYVNMDEEDIGDEGDQDFQIDFDGSPAGSAEEGELFFDFYYDAERQDEPGYVASVEDTEDGVVTELYDDNGDGVPDRFYDVEHDDDIGTIEFAEDGTVTVTVTQGDSSNLTGRLAFSSDGAMVGMYLTEAEGSSDNEAPTAVELENTTTTLEENTDTTDRIKVADIAVTDDALGTNDITLSGDDADSFEVEAGVLYLKSGVSLDHETQESYAVTVEVKDNTVTDSEAVTIDYTLSVSDVNEAPTGGISITGTPKQGETLTAVATALTDADGLGTLNYQWYAGDDAISGATASSYTL</sequence>
<dbReference type="Proteomes" id="UP000309544">
    <property type="component" value="Unassembled WGS sequence"/>
</dbReference>
<reference evidence="2 3" key="1">
    <citation type="submission" date="2019-05" db="EMBL/GenBank/DDBJ databases">
        <title>Draft Whole-Genome sequence of the green sulfur bacterium Prosthecochloris vibrioformis DSM 260.</title>
        <authorList>
            <person name="Meyer T.E."/>
            <person name="Kyndt J.A."/>
        </authorList>
    </citation>
    <scope>NUCLEOTIDE SEQUENCE [LARGE SCALE GENOMIC DNA]</scope>
    <source>
        <strain evidence="2 3">DSM 260</strain>
    </source>
</reference>
<name>A0A5C4S0I8_PROVB</name>
<gene>
    <name evidence="2" type="ORF">FGF68_07950</name>
</gene>
<dbReference type="InterPro" id="IPR025592">
    <property type="entry name" value="DUF4347"/>
</dbReference>
<dbReference type="Pfam" id="PF14252">
    <property type="entry name" value="DUF4347"/>
    <property type="match status" value="1"/>
</dbReference>
<dbReference type="AlphaFoldDB" id="A0A5C4S0I8"/>
<dbReference type="GO" id="GO:0007156">
    <property type="term" value="P:homophilic cell adhesion via plasma membrane adhesion molecules"/>
    <property type="evidence" value="ECO:0007669"/>
    <property type="project" value="InterPro"/>
</dbReference>
<dbReference type="RefSeq" id="WP_139626712.1">
    <property type="nucleotide sequence ID" value="NZ_VDCI01000006.1"/>
</dbReference>
<dbReference type="EMBL" id="VDCI01000006">
    <property type="protein sequence ID" value="TNJ36391.1"/>
    <property type="molecule type" value="Genomic_DNA"/>
</dbReference>
<accession>A0A5C4S0I8</accession>